<organism evidence="4 5">
    <name type="scientific">Tanacetum coccineum</name>
    <dbReference type="NCBI Taxonomy" id="301880"/>
    <lineage>
        <taxon>Eukaryota</taxon>
        <taxon>Viridiplantae</taxon>
        <taxon>Streptophyta</taxon>
        <taxon>Embryophyta</taxon>
        <taxon>Tracheophyta</taxon>
        <taxon>Spermatophyta</taxon>
        <taxon>Magnoliopsida</taxon>
        <taxon>eudicotyledons</taxon>
        <taxon>Gunneridae</taxon>
        <taxon>Pentapetalae</taxon>
        <taxon>asterids</taxon>
        <taxon>campanulids</taxon>
        <taxon>Asterales</taxon>
        <taxon>Asteraceae</taxon>
        <taxon>Asteroideae</taxon>
        <taxon>Anthemideae</taxon>
        <taxon>Anthemidinae</taxon>
        <taxon>Tanacetum</taxon>
    </lineage>
</organism>
<protein>
    <submittedName>
        <fullName evidence="4">Ribonuclease H-like domain-containing protein</fullName>
    </submittedName>
</protein>
<feature type="transmembrane region" description="Helical" evidence="2">
    <location>
        <begin position="12"/>
        <end position="34"/>
    </location>
</feature>
<keyword evidence="5" id="KW-1185">Reference proteome</keyword>
<dbReference type="PANTHER" id="PTHR37610">
    <property type="entry name" value="CCHC-TYPE DOMAIN-CONTAINING PROTEIN"/>
    <property type="match status" value="1"/>
</dbReference>
<dbReference type="SUPFAM" id="SSF53098">
    <property type="entry name" value="Ribonuclease H-like"/>
    <property type="match status" value="1"/>
</dbReference>
<keyword evidence="2" id="KW-0812">Transmembrane</keyword>
<keyword evidence="2" id="KW-1133">Transmembrane helix</keyword>
<dbReference type="SUPFAM" id="SSF56672">
    <property type="entry name" value="DNA/RNA polymerases"/>
    <property type="match status" value="1"/>
</dbReference>
<dbReference type="InterPro" id="IPR013103">
    <property type="entry name" value="RVT_2"/>
</dbReference>
<evidence type="ECO:0000256" key="2">
    <source>
        <dbReference type="SAM" id="Phobius"/>
    </source>
</evidence>
<dbReference type="Pfam" id="PF07727">
    <property type="entry name" value="RVT_2"/>
    <property type="match status" value="1"/>
</dbReference>
<keyword evidence="2" id="KW-0472">Membrane</keyword>
<gene>
    <name evidence="4" type="ORF">Tco_0820177</name>
</gene>
<sequence>METCFGHTQFTLLNICLTLGFLCSLVVVVMRYWISNLDLGNTLHLNNNDFSINGTCKKDAYEYSVPLSNQLERCNAIVLSWLLKSVSEDLYLDQIFFDNATDVWAELKETYDKLDGFVLFNLMQKINSFKQGDLFISEYYHKLNSLWREFDILIKLPRCEQFVDYSNFITAKDAFTIVSREESHREIPSSSTASVFKSWVSSFASVTKFSNTENSNGYIKPSSKTSVKSDFNAFVNADISQSNYSQSSSSLSFTNDQMMKLMALINDMSYGNIQANMESWIIDARANQHMTVTTKNMFGIIDISDLNLIVGHPNVVLECRDLTQNIIIGTSSETGGLYLFDQPVSQSLGKNVSITAYVSKTLWHSRLGHPANQTTEPFPFSDHKTCAVGDLMYLDLWGPYSIITRDGYRYLLTIVDDYSRGFWVYLIKVAYKLYRLDDKSIFYSRDVNFFENVFPFKMNTHFINDTTSVLSKESQLNHLNFFDTFDDQIPKRPNDEERATPNDEGITPHSTSSSKTTSDEDGSATSMGEKIISKGYNQNTQSVLNSPGNNNDVRYNVLTLLFPTEKNDDVQPVPTRKSGRSTKMYTKLNDYLVNSSKNYRLEKKTIGYKWIFKIKYKASGETERYKARCLINIVVQNEWPLYQLDVNNALLYGELFKDVYMNIPPGFNGSKLRKLNKSLYGLKQSPRQWNVKLVAALANHGFVQSKFDYSLFTKDVGSSFVALLVYVDDIVITSSDIKEIKRFTSFMKIHCLSQYMHSPLSSHLKIALRVLRYLKGSPCSD</sequence>
<comment type="caution">
    <text evidence="4">The sequence shown here is derived from an EMBL/GenBank/DDBJ whole genome shotgun (WGS) entry which is preliminary data.</text>
</comment>
<evidence type="ECO:0000313" key="4">
    <source>
        <dbReference type="EMBL" id="GJS99007.1"/>
    </source>
</evidence>
<dbReference type="InterPro" id="IPR012337">
    <property type="entry name" value="RNaseH-like_sf"/>
</dbReference>
<reference evidence="4" key="1">
    <citation type="journal article" date="2022" name="Int. J. Mol. Sci.">
        <title>Draft Genome of Tanacetum Coccineum: Genomic Comparison of Closely Related Tanacetum-Family Plants.</title>
        <authorList>
            <person name="Yamashiro T."/>
            <person name="Shiraishi A."/>
            <person name="Nakayama K."/>
            <person name="Satake H."/>
        </authorList>
    </citation>
    <scope>NUCLEOTIDE SEQUENCE</scope>
</reference>
<feature type="domain" description="Reverse transcriptase Ty1/copia-type" evidence="3">
    <location>
        <begin position="630"/>
        <end position="766"/>
    </location>
</feature>
<dbReference type="InterPro" id="IPR043502">
    <property type="entry name" value="DNA/RNA_pol_sf"/>
</dbReference>
<feature type="compositionally biased region" description="Basic and acidic residues" evidence="1">
    <location>
        <begin position="488"/>
        <end position="501"/>
    </location>
</feature>
<name>A0ABQ5ACN8_9ASTR</name>
<proteinExistence type="predicted"/>
<dbReference type="PANTHER" id="PTHR37610:SF78">
    <property type="entry name" value="GAG-POLYPEPTIDE OF LTR COPIA-TYPE-RELATED"/>
    <property type="match status" value="1"/>
</dbReference>
<evidence type="ECO:0000256" key="1">
    <source>
        <dbReference type="SAM" id="MobiDB-lite"/>
    </source>
</evidence>
<reference evidence="4" key="2">
    <citation type="submission" date="2022-01" db="EMBL/GenBank/DDBJ databases">
        <authorList>
            <person name="Yamashiro T."/>
            <person name="Shiraishi A."/>
            <person name="Satake H."/>
            <person name="Nakayama K."/>
        </authorList>
    </citation>
    <scope>NUCLEOTIDE SEQUENCE</scope>
</reference>
<accession>A0ABQ5ACN8</accession>
<evidence type="ECO:0000259" key="3">
    <source>
        <dbReference type="Pfam" id="PF07727"/>
    </source>
</evidence>
<evidence type="ECO:0000313" key="5">
    <source>
        <dbReference type="Proteomes" id="UP001151760"/>
    </source>
</evidence>
<dbReference type="EMBL" id="BQNB010012086">
    <property type="protein sequence ID" value="GJS99007.1"/>
    <property type="molecule type" value="Genomic_DNA"/>
</dbReference>
<dbReference type="Proteomes" id="UP001151760">
    <property type="component" value="Unassembled WGS sequence"/>
</dbReference>
<feature type="region of interest" description="Disordered" evidence="1">
    <location>
        <begin position="487"/>
        <end position="526"/>
    </location>
</feature>